<name>A0A7Z7HQL8_9PROT</name>
<accession>A0A7Z7HQL8</accession>
<dbReference type="Proteomes" id="UP000242886">
    <property type="component" value="Chromosome SDENCHOL"/>
</dbReference>
<dbReference type="EMBL" id="LT837803">
    <property type="protein sequence ID" value="SMB25567.1"/>
    <property type="molecule type" value="Genomic_DNA"/>
</dbReference>
<evidence type="ECO:0000313" key="1">
    <source>
        <dbReference type="EMBL" id="SMB25567.1"/>
    </source>
</evidence>
<protein>
    <submittedName>
        <fullName evidence="1">Uncharacterized protein</fullName>
    </submittedName>
</protein>
<dbReference type="AlphaFoldDB" id="A0A7Z7HQL8"/>
<reference evidence="1" key="1">
    <citation type="submission" date="2017-03" db="EMBL/GenBank/DDBJ databases">
        <authorList>
            <consortium name="AG Boll"/>
        </authorList>
    </citation>
    <scope>NUCLEOTIDE SEQUENCE [LARGE SCALE GENOMIC DNA]</scope>
    <source>
        <strain evidence="1">Chol</strain>
    </source>
</reference>
<sequence length="103" mass="12171">MTEKKNADCNVQSAFRDTEVGKCYRLTSSFLARPERFERPTPWFVAKYSIQLSYGRKKVRRRIVQMNFVLLNRLRVDCSSMGWFLGPQQAVQWVACVMMMPRK</sequence>
<proteinExistence type="predicted"/>
<evidence type="ECO:0000313" key="2">
    <source>
        <dbReference type="Proteomes" id="UP000242886"/>
    </source>
</evidence>
<gene>
    <name evidence="1" type="ORF">SDENCHOL_11291</name>
</gene>
<organism evidence="1 2">
    <name type="scientific">Sterolibacterium denitrificans</name>
    <dbReference type="NCBI Taxonomy" id="157592"/>
    <lineage>
        <taxon>Bacteria</taxon>
        <taxon>Pseudomonadati</taxon>
        <taxon>Pseudomonadota</taxon>
        <taxon>Betaproteobacteria</taxon>
        <taxon>Nitrosomonadales</taxon>
        <taxon>Sterolibacteriaceae</taxon>
        <taxon>Sterolibacterium</taxon>
    </lineage>
</organism>
<keyword evidence="2" id="KW-1185">Reference proteome</keyword>